<keyword evidence="3 6" id="KW-0547">Nucleotide-binding</keyword>
<evidence type="ECO:0000256" key="3">
    <source>
        <dbReference type="ARBA" id="ARBA00022741"/>
    </source>
</evidence>
<accession>A0AA38TA17</accession>
<keyword evidence="1" id="KW-0723">Serine/threonine-protein kinase</keyword>
<dbReference type="PROSITE" id="PS00107">
    <property type="entry name" value="PROTEIN_KINASE_ATP"/>
    <property type="match status" value="2"/>
</dbReference>
<evidence type="ECO:0000313" key="8">
    <source>
        <dbReference type="EMBL" id="KAJ9551321.1"/>
    </source>
</evidence>
<dbReference type="CDD" id="cd14066">
    <property type="entry name" value="STKc_IRAK"/>
    <property type="match status" value="1"/>
</dbReference>
<dbReference type="Gene3D" id="1.10.510.10">
    <property type="entry name" value="Transferase(Phosphotransferase) domain 1"/>
    <property type="match status" value="2"/>
</dbReference>
<keyword evidence="9" id="KW-1185">Reference proteome</keyword>
<sequence length="645" mass="73163">MIPATSITDEHKLNSLAADELVVGKGGFGKVYKGYLQGLVVAIKRLDSFSNQGPNEFMTEIQMLSKFRHCNLVSLIGYCSDGDEKILVYEFMPNGTIEHHLHKACTPLSWIDRLKISIGAARGLDYLHTGVGTQEGVIHRDVKSSNILLDENWAAKISDFGLSKVGPINQPSSCVSTLVKGTFGYLDPEYSMTGHLTRKSDVYAFGVVLFELLSGRRAVDRSFDEDEWGLANWAQQRVKERRLDQIVCSQISGQVSPKCLKEFTQIADRCLRSSRKDRPTMAEVVVALQLSMTLQQQFITSTQLAGAIGFTNLMQKYLVFGTKNTSVDSEPKKSRDEGYSGDFEQLMNQEVKIYSYSDMEVVTRNFSREMFLGRGEFGEVFRGWFDKKTYRPSKLDRGLAVAVKRLYSDKFEPRKLNMKILEEFKDANVVKVLGYCVEDESVLIVYEFMHRGTLKDYLFSSERRTERHELITRVKIAIGVGRGLVFLRTQPQLADGSLRIHNIFLDKEFNIKLSDFDVVMLAPTNRDFQPSSSYDLELTIDVFGFGVILLQLLSGKPISESGDLTQIKHCFPGEYGFVSMQSIYSALDDRLRLNFPMRRQVFQLALLAQKCVLEEPLQRPTLELALEEVEEIYDIMLKSENSTDN</sequence>
<dbReference type="InterPro" id="IPR001245">
    <property type="entry name" value="Ser-Thr/Tyr_kinase_cat_dom"/>
</dbReference>
<dbReference type="Pfam" id="PF07714">
    <property type="entry name" value="PK_Tyr_Ser-Thr"/>
    <property type="match status" value="2"/>
</dbReference>
<dbReference type="AlphaFoldDB" id="A0AA38TA17"/>
<dbReference type="SUPFAM" id="SSF56112">
    <property type="entry name" value="Protein kinase-like (PK-like)"/>
    <property type="match status" value="2"/>
</dbReference>
<proteinExistence type="predicted"/>
<evidence type="ECO:0000256" key="5">
    <source>
        <dbReference type="ARBA" id="ARBA00022840"/>
    </source>
</evidence>
<feature type="binding site" evidence="6">
    <location>
        <position position="404"/>
    </location>
    <ligand>
        <name>ATP</name>
        <dbReference type="ChEBI" id="CHEBI:30616"/>
    </ligand>
</feature>
<dbReference type="InterPro" id="IPR011009">
    <property type="entry name" value="Kinase-like_dom_sf"/>
</dbReference>
<evidence type="ECO:0000256" key="4">
    <source>
        <dbReference type="ARBA" id="ARBA00022777"/>
    </source>
</evidence>
<evidence type="ECO:0000259" key="7">
    <source>
        <dbReference type="PROSITE" id="PS50011"/>
    </source>
</evidence>
<dbReference type="GO" id="GO:0004674">
    <property type="term" value="F:protein serine/threonine kinase activity"/>
    <property type="evidence" value="ECO:0007669"/>
    <property type="project" value="UniProtKB-KW"/>
</dbReference>
<evidence type="ECO:0000256" key="6">
    <source>
        <dbReference type="PROSITE-ProRule" id="PRU10141"/>
    </source>
</evidence>
<dbReference type="EMBL" id="JARYMX010000004">
    <property type="protein sequence ID" value="KAJ9551321.1"/>
    <property type="molecule type" value="Genomic_DNA"/>
</dbReference>
<keyword evidence="4" id="KW-0418">Kinase</keyword>
<dbReference type="PANTHER" id="PTHR47989:SF62">
    <property type="entry name" value="OS05G0423500 PROTEIN"/>
    <property type="match status" value="1"/>
</dbReference>
<dbReference type="FunFam" id="1.10.510.10:FF:000084">
    <property type="entry name" value="Wall-associated receptor kinase 2"/>
    <property type="match status" value="1"/>
</dbReference>
<evidence type="ECO:0000313" key="9">
    <source>
        <dbReference type="Proteomes" id="UP001172457"/>
    </source>
</evidence>
<dbReference type="InterPro" id="IPR017441">
    <property type="entry name" value="Protein_kinase_ATP_BS"/>
</dbReference>
<reference evidence="8" key="1">
    <citation type="submission" date="2023-03" db="EMBL/GenBank/DDBJ databases">
        <title>Chromosome-scale reference genome and RAD-based genetic map of yellow starthistle (Centaurea solstitialis) reveal putative structural variation and QTLs associated with invader traits.</title>
        <authorList>
            <person name="Reatini B."/>
            <person name="Cang F.A."/>
            <person name="Jiang Q."/>
            <person name="Mckibben M.T.W."/>
            <person name="Barker M.S."/>
            <person name="Rieseberg L.H."/>
            <person name="Dlugosch K.M."/>
        </authorList>
    </citation>
    <scope>NUCLEOTIDE SEQUENCE</scope>
    <source>
        <strain evidence="8">CAN-66</strain>
        <tissue evidence="8">Leaf</tissue>
    </source>
</reference>
<organism evidence="8 9">
    <name type="scientific">Centaurea solstitialis</name>
    <name type="common">yellow star-thistle</name>
    <dbReference type="NCBI Taxonomy" id="347529"/>
    <lineage>
        <taxon>Eukaryota</taxon>
        <taxon>Viridiplantae</taxon>
        <taxon>Streptophyta</taxon>
        <taxon>Embryophyta</taxon>
        <taxon>Tracheophyta</taxon>
        <taxon>Spermatophyta</taxon>
        <taxon>Magnoliopsida</taxon>
        <taxon>eudicotyledons</taxon>
        <taxon>Gunneridae</taxon>
        <taxon>Pentapetalae</taxon>
        <taxon>asterids</taxon>
        <taxon>campanulids</taxon>
        <taxon>Asterales</taxon>
        <taxon>Asteraceae</taxon>
        <taxon>Carduoideae</taxon>
        <taxon>Cardueae</taxon>
        <taxon>Centaureinae</taxon>
        <taxon>Centaurea</taxon>
    </lineage>
</organism>
<dbReference type="PANTHER" id="PTHR47989">
    <property type="entry name" value="OS01G0750732 PROTEIN"/>
    <property type="match status" value="1"/>
</dbReference>
<keyword evidence="2" id="KW-0808">Transferase</keyword>
<dbReference type="PROSITE" id="PS00108">
    <property type="entry name" value="PROTEIN_KINASE_ST"/>
    <property type="match status" value="1"/>
</dbReference>
<evidence type="ECO:0000256" key="2">
    <source>
        <dbReference type="ARBA" id="ARBA00022679"/>
    </source>
</evidence>
<dbReference type="SMART" id="SM00220">
    <property type="entry name" value="S_TKc"/>
    <property type="match status" value="2"/>
</dbReference>
<dbReference type="InterPro" id="IPR000719">
    <property type="entry name" value="Prot_kinase_dom"/>
</dbReference>
<comment type="caution">
    <text evidence="8">The sequence shown here is derived from an EMBL/GenBank/DDBJ whole genome shotgun (WGS) entry which is preliminary data.</text>
</comment>
<gene>
    <name evidence="8" type="ORF">OSB04_015366</name>
</gene>
<feature type="binding site" evidence="6">
    <location>
        <position position="44"/>
    </location>
    <ligand>
        <name>ATP</name>
        <dbReference type="ChEBI" id="CHEBI:30616"/>
    </ligand>
</feature>
<name>A0AA38TA17_9ASTR</name>
<feature type="domain" description="Protein kinase" evidence="7">
    <location>
        <begin position="366"/>
        <end position="633"/>
    </location>
</feature>
<dbReference type="FunFam" id="3.30.200.20:FF:000039">
    <property type="entry name" value="receptor-like protein kinase FERONIA"/>
    <property type="match status" value="1"/>
</dbReference>
<evidence type="ECO:0000256" key="1">
    <source>
        <dbReference type="ARBA" id="ARBA00022527"/>
    </source>
</evidence>
<dbReference type="Proteomes" id="UP001172457">
    <property type="component" value="Chromosome 4"/>
</dbReference>
<protein>
    <recommendedName>
        <fullName evidence="7">Protein kinase domain-containing protein</fullName>
    </recommendedName>
</protein>
<dbReference type="InterPro" id="IPR008271">
    <property type="entry name" value="Ser/Thr_kinase_AS"/>
</dbReference>
<feature type="domain" description="Protein kinase" evidence="7">
    <location>
        <begin position="17"/>
        <end position="299"/>
    </location>
</feature>
<keyword evidence="5 6" id="KW-0067">ATP-binding</keyword>
<dbReference type="GO" id="GO:0005524">
    <property type="term" value="F:ATP binding"/>
    <property type="evidence" value="ECO:0007669"/>
    <property type="project" value="UniProtKB-UniRule"/>
</dbReference>
<dbReference type="PROSITE" id="PS50011">
    <property type="entry name" value="PROTEIN_KINASE_DOM"/>
    <property type="match status" value="2"/>
</dbReference>
<dbReference type="Gene3D" id="3.30.200.20">
    <property type="entry name" value="Phosphorylase Kinase, domain 1"/>
    <property type="match status" value="2"/>
</dbReference>